<accession>A0ABW4BLC8</accession>
<gene>
    <name evidence="2" type="ORF">ACFQ4R_03595</name>
</gene>
<keyword evidence="1" id="KW-0812">Transmembrane</keyword>
<feature type="transmembrane region" description="Helical" evidence="1">
    <location>
        <begin position="39"/>
        <end position="61"/>
    </location>
</feature>
<keyword evidence="3" id="KW-1185">Reference proteome</keyword>
<comment type="caution">
    <text evidence="2">The sequence shown here is derived from an EMBL/GenBank/DDBJ whole genome shotgun (WGS) entry which is preliminary data.</text>
</comment>
<keyword evidence="1" id="KW-1133">Transmembrane helix</keyword>
<evidence type="ECO:0000256" key="1">
    <source>
        <dbReference type="SAM" id="Phobius"/>
    </source>
</evidence>
<dbReference type="RefSeq" id="WP_125651474.1">
    <property type="nucleotide sequence ID" value="NZ_JBHTOH010000023.1"/>
</dbReference>
<protein>
    <recommendedName>
        <fullName evidence="4">DUF1146 domain-containing protein</fullName>
    </recommendedName>
</protein>
<proteinExistence type="predicted"/>
<dbReference type="EMBL" id="JBHTOH010000023">
    <property type="protein sequence ID" value="MFD1410698.1"/>
    <property type="molecule type" value="Genomic_DNA"/>
</dbReference>
<name>A0ABW4BLC8_9LACO</name>
<reference evidence="3" key="1">
    <citation type="journal article" date="2019" name="Int. J. Syst. Evol. Microbiol.">
        <title>The Global Catalogue of Microorganisms (GCM) 10K type strain sequencing project: providing services to taxonomists for standard genome sequencing and annotation.</title>
        <authorList>
            <consortium name="The Broad Institute Genomics Platform"/>
            <consortium name="The Broad Institute Genome Sequencing Center for Infectious Disease"/>
            <person name="Wu L."/>
            <person name="Ma J."/>
        </authorList>
    </citation>
    <scope>NUCLEOTIDE SEQUENCE [LARGE SCALE GENOMIC DNA]</scope>
    <source>
        <strain evidence="3">CCM 8937</strain>
    </source>
</reference>
<organism evidence="2 3">
    <name type="scientific">Lapidilactobacillus gannanensis</name>
    <dbReference type="NCBI Taxonomy" id="2486002"/>
    <lineage>
        <taxon>Bacteria</taxon>
        <taxon>Bacillati</taxon>
        <taxon>Bacillota</taxon>
        <taxon>Bacilli</taxon>
        <taxon>Lactobacillales</taxon>
        <taxon>Lactobacillaceae</taxon>
        <taxon>Lapidilactobacillus</taxon>
    </lineage>
</organism>
<evidence type="ECO:0000313" key="3">
    <source>
        <dbReference type="Proteomes" id="UP001597191"/>
    </source>
</evidence>
<evidence type="ECO:0008006" key="4">
    <source>
        <dbReference type="Google" id="ProtNLM"/>
    </source>
</evidence>
<evidence type="ECO:0000313" key="2">
    <source>
        <dbReference type="EMBL" id="MFD1410698.1"/>
    </source>
</evidence>
<feature type="transmembrane region" description="Helical" evidence="1">
    <location>
        <begin position="6"/>
        <end position="27"/>
    </location>
</feature>
<sequence>MQLWIVILGIGLIIGGLYQMRLAYQAFKVWQAKQNKSFTLLGLLFGLIFGVLMIVAGFAFITGNFTAFMSHFVG</sequence>
<keyword evidence="1" id="KW-0472">Membrane</keyword>
<dbReference type="Proteomes" id="UP001597191">
    <property type="component" value="Unassembled WGS sequence"/>
</dbReference>